<evidence type="ECO:0000313" key="7">
    <source>
        <dbReference type="Proteomes" id="UP000256514"/>
    </source>
</evidence>
<feature type="transmembrane region" description="Helical" evidence="5">
    <location>
        <begin position="31"/>
        <end position="49"/>
    </location>
</feature>
<dbReference type="PANTHER" id="PTHR37306">
    <property type="entry name" value="COLICIN V PRODUCTION PROTEIN"/>
    <property type="match status" value="1"/>
</dbReference>
<keyword evidence="3 5" id="KW-1133">Transmembrane helix</keyword>
<proteinExistence type="predicted"/>
<keyword evidence="2 5" id="KW-0812">Transmembrane</keyword>
<feature type="transmembrane region" description="Helical" evidence="5">
    <location>
        <begin position="108"/>
        <end position="132"/>
    </location>
</feature>
<accession>A0A3D8IRG4</accession>
<reference evidence="6 7" key="1">
    <citation type="submission" date="2018-04" db="EMBL/GenBank/DDBJ databases">
        <title>Novel Campyloabacter and Helicobacter Species and Strains.</title>
        <authorList>
            <person name="Mannion A.J."/>
            <person name="Shen Z."/>
            <person name="Fox J.G."/>
        </authorList>
    </citation>
    <scope>NUCLEOTIDE SEQUENCE [LARGE SCALE GENOMIC DNA]</scope>
    <source>
        <strain evidence="6 7">MIT 12-6600</strain>
    </source>
</reference>
<dbReference type="EMBL" id="NXLT01000002">
    <property type="protein sequence ID" value="RDU67849.1"/>
    <property type="molecule type" value="Genomic_DNA"/>
</dbReference>
<dbReference type="InterPro" id="IPR003825">
    <property type="entry name" value="Colicin-V_CvpA"/>
</dbReference>
<evidence type="ECO:0000313" key="6">
    <source>
        <dbReference type="EMBL" id="RDU67849.1"/>
    </source>
</evidence>
<comment type="caution">
    <text evidence="6">The sequence shown here is derived from an EMBL/GenBank/DDBJ whole genome shotgun (WGS) entry which is preliminary data.</text>
</comment>
<comment type="subcellular location">
    <subcellularLocation>
        <location evidence="1">Membrane</location>
        <topology evidence="1">Multi-pass membrane protein</topology>
    </subcellularLocation>
</comment>
<feature type="transmembrane region" description="Helical" evidence="5">
    <location>
        <begin position="69"/>
        <end position="87"/>
    </location>
</feature>
<organism evidence="6 7">
    <name type="scientific">Helicobacter equorum</name>
    <dbReference type="NCBI Taxonomy" id="361872"/>
    <lineage>
        <taxon>Bacteria</taxon>
        <taxon>Pseudomonadati</taxon>
        <taxon>Campylobacterota</taxon>
        <taxon>Epsilonproteobacteria</taxon>
        <taxon>Campylobacterales</taxon>
        <taxon>Helicobacteraceae</taxon>
        <taxon>Helicobacter</taxon>
    </lineage>
</organism>
<dbReference type="RefSeq" id="WP_115570667.1">
    <property type="nucleotide sequence ID" value="NZ_NXLT01000002.1"/>
</dbReference>
<gene>
    <name evidence="6" type="ORF">CQA54_02685</name>
</gene>
<dbReference type="Proteomes" id="UP000256514">
    <property type="component" value="Unassembled WGS sequence"/>
</dbReference>
<name>A0A3D8IRG4_9HELI</name>
<dbReference type="PANTHER" id="PTHR37306:SF1">
    <property type="entry name" value="COLICIN V PRODUCTION PROTEIN"/>
    <property type="match status" value="1"/>
</dbReference>
<dbReference type="OrthoDB" id="5329139at2"/>
<dbReference type="GO" id="GO:0016020">
    <property type="term" value="C:membrane"/>
    <property type="evidence" value="ECO:0007669"/>
    <property type="project" value="UniProtKB-SubCell"/>
</dbReference>
<evidence type="ECO:0000256" key="5">
    <source>
        <dbReference type="SAM" id="Phobius"/>
    </source>
</evidence>
<keyword evidence="7" id="KW-1185">Reference proteome</keyword>
<dbReference type="AlphaFoldDB" id="A0A3D8IRG4"/>
<evidence type="ECO:0008006" key="8">
    <source>
        <dbReference type="Google" id="ProtNLM"/>
    </source>
</evidence>
<evidence type="ECO:0000256" key="1">
    <source>
        <dbReference type="ARBA" id="ARBA00004141"/>
    </source>
</evidence>
<keyword evidence="4 5" id="KW-0472">Membrane</keyword>
<evidence type="ECO:0000256" key="2">
    <source>
        <dbReference type="ARBA" id="ARBA00022692"/>
    </source>
</evidence>
<dbReference type="Pfam" id="PF02674">
    <property type="entry name" value="Colicin_V"/>
    <property type="match status" value="1"/>
</dbReference>
<dbReference type="GO" id="GO:0009403">
    <property type="term" value="P:toxin biosynthetic process"/>
    <property type="evidence" value="ECO:0007669"/>
    <property type="project" value="InterPro"/>
</dbReference>
<evidence type="ECO:0000256" key="3">
    <source>
        <dbReference type="ARBA" id="ARBA00022989"/>
    </source>
</evidence>
<evidence type="ECO:0000256" key="4">
    <source>
        <dbReference type="ARBA" id="ARBA00023136"/>
    </source>
</evidence>
<protein>
    <recommendedName>
        <fullName evidence="8">CvpA family protein</fullName>
    </recommendedName>
</protein>
<sequence length="197" mass="22083">MEHISYIDICLLILVVLLSAKSIYQGFVRSFGSFIGLLIGIFLAARFNAKSGEIFGTHVYNFSPQVNAILAFVIVLSVVWLLAIFVSEIITRRLHNTVIERLDRSLGLIFGFCKSFVLVAIVTFGVTQISFVHNFAQKMEQESFLYPIMKSFAVAIMNLDIVNETTKTLGDMTKMDQGAKVLDTIESMDTLQQTLQK</sequence>
<feature type="transmembrane region" description="Helical" evidence="5">
    <location>
        <begin position="6"/>
        <end position="24"/>
    </location>
</feature>